<protein>
    <submittedName>
        <fullName evidence="2">UPF0039 protein</fullName>
    </submittedName>
</protein>
<dbReference type="InterPro" id="IPR000182">
    <property type="entry name" value="GNAT_dom"/>
</dbReference>
<dbReference type="AlphaFoldDB" id="A0A8J3QP61"/>
<dbReference type="PROSITE" id="PS51186">
    <property type="entry name" value="GNAT"/>
    <property type="match status" value="1"/>
</dbReference>
<evidence type="ECO:0000313" key="3">
    <source>
        <dbReference type="Proteomes" id="UP000642748"/>
    </source>
</evidence>
<comment type="caution">
    <text evidence="2">The sequence shown here is derived from an EMBL/GenBank/DDBJ whole genome shotgun (WGS) entry which is preliminary data.</text>
</comment>
<proteinExistence type="predicted"/>
<accession>A0A8J3QP61</accession>
<feature type="domain" description="N-acetyltransferase" evidence="1">
    <location>
        <begin position="18"/>
        <end position="156"/>
    </location>
</feature>
<keyword evidence="3" id="KW-1185">Reference proteome</keyword>
<dbReference type="Gene3D" id="3.40.630.30">
    <property type="match status" value="1"/>
</dbReference>
<dbReference type="Proteomes" id="UP000642748">
    <property type="component" value="Unassembled WGS sequence"/>
</dbReference>
<dbReference type="GO" id="GO:0016747">
    <property type="term" value="F:acyltransferase activity, transferring groups other than amino-acyl groups"/>
    <property type="evidence" value="ECO:0007669"/>
    <property type="project" value="InterPro"/>
</dbReference>
<evidence type="ECO:0000259" key="1">
    <source>
        <dbReference type="PROSITE" id="PS51186"/>
    </source>
</evidence>
<evidence type="ECO:0000313" key="2">
    <source>
        <dbReference type="EMBL" id="GIH13819.1"/>
    </source>
</evidence>
<dbReference type="Pfam" id="PF13673">
    <property type="entry name" value="Acetyltransf_10"/>
    <property type="match status" value="1"/>
</dbReference>
<dbReference type="CDD" id="cd04301">
    <property type="entry name" value="NAT_SF"/>
    <property type="match status" value="1"/>
</dbReference>
<dbReference type="InterPro" id="IPR016181">
    <property type="entry name" value="Acyl_CoA_acyltransferase"/>
</dbReference>
<gene>
    <name evidence="2" type="ORF">Raf01_19910</name>
</gene>
<organism evidence="2 3">
    <name type="scientific">Rugosimonospora africana</name>
    <dbReference type="NCBI Taxonomy" id="556532"/>
    <lineage>
        <taxon>Bacteria</taxon>
        <taxon>Bacillati</taxon>
        <taxon>Actinomycetota</taxon>
        <taxon>Actinomycetes</taxon>
        <taxon>Micromonosporales</taxon>
        <taxon>Micromonosporaceae</taxon>
        <taxon>Rugosimonospora</taxon>
    </lineage>
</organism>
<sequence length="166" mass="17799">MKTEPAGPATSPAGIRFAAFDQLDAGTLYALLRLRVDVFVVEQTCPYPELDGRDTEPGTWHVWHNEQGGPNGYLRIMEEPDGSARIGRVCVAAPQRGTGLARRLMAAALDRVGDRTCVLDAQSHLAGFYAGLGFEPDGPEFVEDGIPHVPMRRPGARSAEAVSLGA</sequence>
<dbReference type="SUPFAM" id="SSF55729">
    <property type="entry name" value="Acyl-CoA N-acyltransferases (Nat)"/>
    <property type="match status" value="1"/>
</dbReference>
<dbReference type="RefSeq" id="WP_373319515.1">
    <property type="nucleotide sequence ID" value="NZ_BONZ01000017.1"/>
</dbReference>
<name>A0A8J3QP61_9ACTN</name>
<reference evidence="2" key="1">
    <citation type="submission" date="2021-01" db="EMBL/GenBank/DDBJ databases">
        <title>Whole genome shotgun sequence of Rugosimonospora africana NBRC 104875.</title>
        <authorList>
            <person name="Komaki H."/>
            <person name="Tamura T."/>
        </authorList>
    </citation>
    <scope>NUCLEOTIDE SEQUENCE</scope>
    <source>
        <strain evidence="2">NBRC 104875</strain>
    </source>
</reference>
<dbReference type="EMBL" id="BONZ01000017">
    <property type="protein sequence ID" value="GIH13819.1"/>
    <property type="molecule type" value="Genomic_DNA"/>
</dbReference>